<comment type="caution">
    <text evidence="3">The sequence shown here is derived from an EMBL/GenBank/DDBJ whole genome shotgun (WGS) entry which is preliminary data.</text>
</comment>
<dbReference type="RefSeq" id="WP_237978240.1">
    <property type="nucleotide sequence ID" value="NZ_JAKNCT010000004.1"/>
</dbReference>
<keyword evidence="1" id="KW-1188">Viral release from host cell</keyword>
<sequence>MKLTEKQRRFVDYYIETGNASEAARRAGYSSKIANRISSENMAKPVIQQAIEVRLKEIESKRIANVTEVMEFLTSVLRGDLTDENIVTEGTGEGCSEARIIETRISSKDRLNVAQQLLKRFPRQMDVAEQEARIKRLASELESLEKANGVESVQIVNDLREGDTDEETQ</sequence>
<dbReference type="PANTHER" id="PTHR41328">
    <property type="entry name" value="TERMINASE SMALL SUBUNIT-RELATED"/>
    <property type="match status" value="1"/>
</dbReference>
<dbReference type="InterPro" id="IPR005335">
    <property type="entry name" value="Terminase_ssu"/>
</dbReference>
<evidence type="ECO:0000313" key="3">
    <source>
        <dbReference type="EMBL" id="MCG5030583.1"/>
    </source>
</evidence>
<dbReference type="InterPro" id="IPR052404">
    <property type="entry name" value="SPP1-like_terminase"/>
</dbReference>
<gene>
    <name evidence="3" type="ORF">MAF45_03875</name>
</gene>
<dbReference type="Proteomes" id="UP001297600">
    <property type="component" value="Unassembled WGS sequence"/>
</dbReference>
<dbReference type="Gene3D" id="6.10.140.2160">
    <property type="match status" value="1"/>
</dbReference>
<reference evidence="3 4" key="1">
    <citation type="submission" date="2022-02" db="EMBL/GenBank/DDBJ databases">
        <title>Mesosutterella porci, a novel member of the family Sutterellaceae from pig feces.</title>
        <authorList>
            <person name="Wylensek D."/>
            <person name="Clavel T."/>
        </authorList>
    </citation>
    <scope>NUCLEOTIDE SEQUENCE [LARGE SCALE GENOMIC DNA]</scope>
    <source>
        <strain evidence="4">oilRF-744-wt-GAM-9</strain>
    </source>
</reference>
<keyword evidence="2" id="KW-0231">Viral genome packaging</keyword>
<dbReference type="InterPro" id="IPR038713">
    <property type="entry name" value="Terminase_Gp1_N_sf"/>
</dbReference>
<evidence type="ECO:0000313" key="4">
    <source>
        <dbReference type="Proteomes" id="UP001297600"/>
    </source>
</evidence>
<dbReference type="EMBL" id="JAKNCT010000004">
    <property type="protein sequence ID" value="MCG5030583.1"/>
    <property type="molecule type" value="Genomic_DNA"/>
</dbReference>
<protein>
    <submittedName>
        <fullName evidence="3">Terminase small subunit</fullName>
    </submittedName>
</protein>
<proteinExistence type="predicted"/>
<evidence type="ECO:0000256" key="2">
    <source>
        <dbReference type="ARBA" id="ARBA00023219"/>
    </source>
</evidence>
<accession>A0ABS9MPP3</accession>
<dbReference type="Pfam" id="PF03592">
    <property type="entry name" value="Terminase_2"/>
    <property type="match status" value="1"/>
</dbReference>
<evidence type="ECO:0000256" key="1">
    <source>
        <dbReference type="ARBA" id="ARBA00022612"/>
    </source>
</evidence>
<organism evidence="3 4">
    <name type="scientific">Mesosutterella porci</name>
    <dbReference type="NCBI Taxonomy" id="2915351"/>
    <lineage>
        <taxon>Bacteria</taxon>
        <taxon>Pseudomonadati</taxon>
        <taxon>Pseudomonadota</taxon>
        <taxon>Betaproteobacteria</taxon>
        <taxon>Burkholderiales</taxon>
        <taxon>Sutterellaceae</taxon>
        <taxon>Mesosutterella</taxon>
    </lineage>
</organism>
<keyword evidence="4" id="KW-1185">Reference proteome</keyword>
<dbReference type="PANTHER" id="PTHR41328:SF2">
    <property type="entry name" value="TERMINASE SMALL SUBUNIT"/>
    <property type="match status" value="1"/>
</dbReference>
<dbReference type="Gene3D" id="1.10.10.1400">
    <property type="entry name" value="Terminase, small subunit, N-terminal DNA-binding domain, HTH motif"/>
    <property type="match status" value="1"/>
</dbReference>
<name>A0ABS9MPP3_9BURK</name>